<protein>
    <submittedName>
        <fullName evidence="5">GntR family transcriptional regulator</fullName>
    </submittedName>
</protein>
<dbReference type="SUPFAM" id="SSF46785">
    <property type="entry name" value="Winged helix' DNA-binding domain"/>
    <property type="match status" value="1"/>
</dbReference>
<dbReference type="InterPro" id="IPR036388">
    <property type="entry name" value="WH-like_DNA-bd_sf"/>
</dbReference>
<keyword evidence="6" id="KW-1185">Reference proteome</keyword>
<dbReference type="PANTHER" id="PTHR44846">
    <property type="entry name" value="MANNOSYL-D-GLYCERATE TRANSPORT/METABOLISM SYSTEM REPRESSOR MNGR-RELATED"/>
    <property type="match status" value="1"/>
</dbReference>
<dbReference type="InterPro" id="IPR028978">
    <property type="entry name" value="Chorismate_lyase_/UTRA_dom_sf"/>
</dbReference>
<evidence type="ECO:0000313" key="5">
    <source>
        <dbReference type="EMBL" id="SFG71275.1"/>
    </source>
</evidence>
<reference evidence="6" key="1">
    <citation type="submission" date="2016-10" db="EMBL/GenBank/DDBJ databases">
        <authorList>
            <person name="Varghese N."/>
            <person name="Submissions S."/>
        </authorList>
    </citation>
    <scope>NUCLEOTIDE SEQUENCE [LARGE SCALE GENOMIC DNA]</scope>
    <source>
        <strain evidence="6">ATCC 700379</strain>
    </source>
</reference>
<dbReference type="STRING" id="269670.SAMN02982927_02536"/>
<dbReference type="Gene3D" id="1.10.10.10">
    <property type="entry name" value="Winged helix-like DNA-binding domain superfamily/Winged helix DNA-binding domain"/>
    <property type="match status" value="1"/>
</dbReference>
<evidence type="ECO:0000313" key="6">
    <source>
        <dbReference type="Proteomes" id="UP000198752"/>
    </source>
</evidence>
<dbReference type="EMBL" id="FOOY01000018">
    <property type="protein sequence ID" value="SFG71275.1"/>
    <property type="molecule type" value="Genomic_DNA"/>
</dbReference>
<dbReference type="RefSeq" id="WP_177184779.1">
    <property type="nucleotide sequence ID" value="NZ_FOOY01000018.1"/>
</dbReference>
<proteinExistence type="predicted"/>
<dbReference type="Pfam" id="PF07702">
    <property type="entry name" value="UTRA"/>
    <property type="match status" value="1"/>
</dbReference>
<accession>A0A1I2U285</accession>
<evidence type="ECO:0000256" key="1">
    <source>
        <dbReference type="ARBA" id="ARBA00023015"/>
    </source>
</evidence>
<dbReference type="InterPro" id="IPR000524">
    <property type="entry name" value="Tscrpt_reg_HTH_GntR"/>
</dbReference>
<dbReference type="SUPFAM" id="SSF64288">
    <property type="entry name" value="Chorismate lyase-like"/>
    <property type="match status" value="1"/>
</dbReference>
<dbReference type="GO" id="GO:0045892">
    <property type="term" value="P:negative regulation of DNA-templated transcription"/>
    <property type="evidence" value="ECO:0007669"/>
    <property type="project" value="TreeGrafter"/>
</dbReference>
<dbReference type="SMART" id="SM00345">
    <property type="entry name" value="HTH_GNTR"/>
    <property type="match status" value="1"/>
</dbReference>
<sequence length="239" mass="27450">MNKTQAIYADIAQKLTEQIEDGSFESGDKLPSERELCAQFGVNHHVIRFALARLIHLGLIFPHQGKGFFVSERIREISYPLTKRTRFTENLQKQDVHADGKLLGWQIRQPNQKECQTLQLRSSDQVYDLHIIRYASGQPISLTQTILAARRVPGLETFLTDFHSLYQLLDDHFNIKPLRTKSVLQAVISCRQDTEWLGIPENVPILEIESIANDPVASQPFEISRSRLRGDMCRCLIHF</sequence>
<dbReference type="Pfam" id="PF00392">
    <property type="entry name" value="GntR"/>
    <property type="match status" value="1"/>
</dbReference>
<organism evidence="5 6">
    <name type="scientific">Sporolactobacillus nakayamae</name>
    <dbReference type="NCBI Taxonomy" id="269670"/>
    <lineage>
        <taxon>Bacteria</taxon>
        <taxon>Bacillati</taxon>
        <taxon>Bacillota</taxon>
        <taxon>Bacilli</taxon>
        <taxon>Bacillales</taxon>
        <taxon>Sporolactobacillaceae</taxon>
        <taxon>Sporolactobacillus</taxon>
    </lineage>
</organism>
<dbReference type="AlphaFoldDB" id="A0A1I2U285"/>
<keyword evidence="3" id="KW-0804">Transcription</keyword>
<dbReference type="Proteomes" id="UP000198752">
    <property type="component" value="Unassembled WGS sequence"/>
</dbReference>
<feature type="domain" description="HTH gntR-type" evidence="4">
    <location>
        <begin position="5"/>
        <end position="73"/>
    </location>
</feature>
<evidence type="ECO:0000256" key="3">
    <source>
        <dbReference type="ARBA" id="ARBA00023163"/>
    </source>
</evidence>
<evidence type="ECO:0000259" key="4">
    <source>
        <dbReference type="PROSITE" id="PS50949"/>
    </source>
</evidence>
<dbReference type="CDD" id="cd07377">
    <property type="entry name" value="WHTH_GntR"/>
    <property type="match status" value="1"/>
</dbReference>
<gene>
    <name evidence="5" type="ORF">SAMN02982927_02536</name>
</gene>
<dbReference type="InterPro" id="IPR036390">
    <property type="entry name" value="WH_DNA-bd_sf"/>
</dbReference>
<dbReference type="InterPro" id="IPR050679">
    <property type="entry name" value="Bact_HTH_transcr_reg"/>
</dbReference>
<dbReference type="PANTHER" id="PTHR44846:SF1">
    <property type="entry name" value="MANNOSYL-D-GLYCERATE TRANSPORT_METABOLISM SYSTEM REPRESSOR MNGR-RELATED"/>
    <property type="match status" value="1"/>
</dbReference>
<name>A0A1I2U285_9BACL</name>
<keyword evidence="1" id="KW-0805">Transcription regulation</keyword>
<dbReference type="PROSITE" id="PS50949">
    <property type="entry name" value="HTH_GNTR"/>
    <property type="match status" value="1"/>
</dbReference>
<dbReference type="PRINTS" id="PR00035">
    <property type="entry name" value="HTHGNTR"/>
</dbReference>
<evidence type="ECO:0000256" key="2">
    <source>
        <dbReference type="ARBA" id="ARBA00023125"/>
    </source>
</evidence>
<dbReference type="Gene3D" id="3.40.1410.10">
    <property type="entry name" value="Chorismate lyase-like"/>
    <property type="match status" value="1"/>
</dbReference>
<dbReference type="SMART" id="SM00866">
    <property type="entry name" value="UTRA"/>
    <property type="match status" value="1"/>
</dbReference>
<dbReference type="InterPro" id="IPR011663">
    <property type="entry name" value="UTRA"/>
</dbReference>
<dbReference type="GO" id="GO:0003700">
    <property type="term" value="F:DNA-binding transcription factor activity"/>
    <property type="evidence" value="ECO:0007669"/>
    <property type="project" value="InterPro"/>
</dbReference>
<keyword evidence="2" id="KW-0238">DNA-binding</keyword>
<dbReference type="GO" id="GO:0003677">
    <property type="term" value="F:DNA binding"/>
    <property type="evidence" value="ECO:0007669"/>
    <property type="project" value="UniProtKB-KW"/>
</dbReference>